<keyword evidence="8" id="KW-1185">Reference proteome</keyword>
<evidence type="ECO:0000256" key="5">
    <source>
        <dbReference type="ARBA" id="ARBA00022840"/>
    </source>
</evidence>
<keyword evidence="3 6" id="KW-0547">Nucleotide-binding</keyword>
<evidence type="ECO:0000313" key="7">
    <source>
        <dbReference type="EMBL" id="KAF6151612.1"/>
    </source>
</evidence>
<dbReference type="OrthoDB" id="272370at2759"/>
<dbReference type="Proteomes" id="UP000541444">
    <property type="component" value="Unassembled WGS sequence"/>
</dbReference>
<reference evidence="7 8" key="1">
    <citation type="journal article" date="2020" name="IScience">
        <title>Genome Sequencing of the Endangered Kingdonia uniflora (Circaeasteraceae, Ranunculales) Reveals Potential Mechanisms of Evolutionary Specialization.</title>
        <authorList>
            <person name="Sun Y."/>
            <person name="Deng T."/>
            <person name="Zhang A."/>
            <person name="Moore M.J."/>
            <person name="Landis J.B."/>
            <person name="Lin N."/>
            <person name="Zhang H."/>
            <person name="Zhang X."/>
            <person name="Huang J."/>
            <person name="Zhang X."/>
            <person name="Sun H."/>
            <person name="Wang H."/>
        </authorList>
    </citation>
    <scope>NUCLEOTIDE SEQUENCE [LARGE SCALE GENOMIC DNA]</scope>
    <source>
        <strain evidence="7">TB1705</strain>
        <tissue evidence="7">Leaf</tissue>
    </source>
</reference>
<organism evidence="7 8">
    <name type="scientific">Kingdonia uniflora</name>
    <dbReference type="NCBI Taxonomy" id="39325"/>
    <lineage>
        <taxon>Eukaryota</taxon>
        <taxon>Viridiplantae</taxon>
        <taxon>Streptophyta</taxon>
        <taxon>Embryophyta</taxon>
        <taxon>Tracheophyta</taxon>
        <taxon>Spermatophyta</taxon>
        <taxon>Magnoliopsida</taxon>
        <taxon>Ranunculales</taxon>
        <taxon>Circaeasteraceae</taxon>
        <taxon>Kingdonia</taxon>
    </lineage>
</organism>
<dbReference type="GO" id="GO:0005634">
    <property type="term" value="C:nucleus"/>
    <property type="evidence" value="ECO:0007669"/>
    <property type="project" value="TreeGrafter"/>
</dbReference>
<evidence type="ECO:0000313" key="8">
    <source>
        <dbReference type="Proteomes" id="UP000541444"/>
    </source>
</evidence>
<dbReference type="PANTHER" id="PTHR14456">
    <property type="entry name" value="INOSITOL POLYPHOSPHATE KINASE 1"/>
    <property type="match status" value="1"/>
</dbReference>
<name>A0A7J7M9U2_9MAGN</name>
<evidence type="ECO:0000256" key="4">
    <source>
        <dbReference type="ARBA" id="ARBA00022777"/>
    </source>
</evidence>
<keyword evidence="4 6" id="KW-0418">Kinase</keyword>
<dbReference type="PANTHER" id="PTHR14456:SF2">
    <property type="entry name" value="INOSITOL-PENTAKISPHOSPHATE 2-KINASE"/>
    <property type="match status" value="1"/>
</dbReference>
<accession>A0A7J7M9U2</accession>
<keyword evidence="5 6" id="KW-0067">ATP-binding</keyword>
<comment type="domain">
    <text evidence="6">The EXKPK motif is conserved in inositol-pentakisphosphate 2-kinases of both family 1 and 2.</text>
</comment>
<evidence type="ECO:0000256" key="1">
    <source>
        <dbReference type="ARBA" id="ARBA00012023"/>
    </source>
</evidence>
<dbReference type="GO" id="GO:0005524">
    <property type="term" value="F:ATP binding"/>
    <property type="evidence" value="ECO:0007669"/>
    <property type="project" value="UniProtKB-KW"/>
</dbReference>
<comment type="caution">
    <text evidence="7">The sequence shown here is derived from an EMBL/GenBank/DDBJ whole genome shotgun (WGS) entry which is preliminary data.</text>
</comment>
<comment type="catalytic activity">
    <reaction evidence="6">
        <text>1D-myo-inositol 1,3,4,5,6-pentakisphosphate + ATP = 1D-myo-inositol hexakisphosphate + ADP + H(+)</text>
        <dbReference type="Rhea" id="RHEA:20313"/>
        <dbReference type="ChEBI" id="CHEBI:15378"/>
        <dbReference type="ChEBI" id="CHEBI:30616"/>
        <dbReference type="ChEBI" id="CHEBI:57733"/>
        <dbReference type="ChEBI" id="CHEBI:58130"/>
        <dbReference type="ChEBI" id="CHEBI:456216"/>
        <dbReference type="EC" id="2.7.1.158"/>
    </reaction>
</comment>
<dbReference type="Pfam" id="PF06090">
    <property type="entry name" value="Ins_P5_2-kin"/>
    <property type="match status" value="1"/>
</dbReference>
<comment type="function">
    <text evidence="6">Phosphorylates Ins(1,3,4,5,6)P5 at position 2 to form Ins(1,2,3,4,5,6)P6 (InsP6 or phytate).</text>
</comment>
<evidence type="ECO:0000256" key="3">
    <source>
        <dbReference type="ARBA" id="ARBA00022741"/>
    </source>
</evidence>
<keyword evidence="2 6" id="KW-0808">Transferase</keyword>
<dbReference type="EC" id="2.7.1.158" evidence="1 6"/>
<evidence type="ECO:0000256" key="6">
    <source>
        <dbReference type="RuleBase" id="RU364126"/>
    </source>
</evidence>
<protein>
    <recommendedName>
        <fullName evidence="1 6">Inositol-pentakisphosphate 2-kinase</fullName>
        <ecNumber evidence="1 6">2.7.1.158</ecNumber>
    </recommendedName>
</protein>
<gene>
    <name evidence="7" type="ORF">GIB67_010288</name>
</gene>
<dbReference type="GO" id="GO:0032958">
    <property type="term" value="P:inositol phosphate biosynthetic process"/>
    <property type="evidence" value="ECO:0007669"/>
    <property type="project" value="TreeGrafter"/>
</dbReference>
<proteinExistence type="predicted"/>
<sequence>MLGMWDVMLQSLPNMLWRDIEGIAISSTKEIVGQLYVKNVIIPLSMHENFLWRDIEGIATSSTKEIVGQLIVNVAQCILVEIKPKCVFLPNSRFIAEANVNAVKRTISHFQMHQAMKLYPREISCASDYDPLDLFSGSIGKIKKAIKELFTTPLNNFHIFLNGSLISEGLAGTIDSTRSIVGGEHSRVSSEQTTAFV</sequence>
<dbReference type="EMBL" id="JACGCM010001684">
    <property type="protein sequence ID" value="KAF6151612.1"/>
    <property type="molecule type" value="Genomic_DNA"/>
</dbReference>
<dbReference type="AlphaFoldDB" id="A0A7J7M9U2"/>
<evidence type="ECO:0000256" key="2">
    <source>
        <dbReference type="ARBA" id="ARBA00022679"/>
    </source>
</evidence>
<dbReference type="GO" id="GO:0035299">
    <property type="term" value="F:inositol-1,3,4,5,6-pentakisphosphate 2-kinase activity"/>
    <property type="evidence" value="ECO:0007669"/>
    <property type="project" value="UniProtKB-EC"/>
</dbReference>
<dbReference type="InterPro" id="IPR009286">
    <property type="entry name" value="Ins_P5_2-kin"/>
</dbReference>